<organism evidence="1 2">
    <name type="scientific">Lacticaseibacillus rhamnosus (strain LMS2-1)</name>
    <dbReference type="NCBI Taxonomy" id="525361"/>
    <lineage>
        <taxon>Bacteria</taxon>
        <taxon>Bacillati</taxon>
        <taxon>Bacillota</taxon>
        <taxon>Bacilli</taxon>
        <taxon>Lactobacillales</taxon>
        <taxon>Lactobacillaceae</taxon>
        <taxon>Lacticaseibacillus</taxon>
    </lineage>
</organism>
<name>C2JTN5_LACRM</name>
<gene>
    <name evidence="1" type="ORF">HMPREF0539_0269</name>
</gene>
<dbReference type="HOGENOM" id="CLU_3169575_0_0_9"/>
<comment type="caution">
    <text evidence="1">The sequence shown here is derived from an EMBL/GenBank/DDBJ whole genome shotgun (WGS) entry which is preliminary data.</text>
</comment>
<dbReference type="Proteomes" id="UP000004525">
    <property type="component" value="Unassembled WGS sequence"/>
</dbReference>
<dbReference type="AlphaFoldDB" id="C2JTN5"/>
<evidence type="ECO:0000313" key="1">
    <source>
        <dbReference type="EMBL" id="EEN81581.1"/>
    </source>
</evidence>
<protein>
    <submittedName>
        <fullName evidence="1">Uncharacterized protein</fullName>
    </submittedName>
</protein>
<sequence>MIRKVATGQKDRNTLKPSTAIFFIFIDLRSKQPLLKHSVKATKEGGT</sequence>
<accession>C2JTN5</accession>
<reference evidence="1" key="1">
    <citation type="submission" date="2009-01" db="EMBL/GenBank/DDBJ databases">
        <authorList>
            <person name="Qin X."/>
            <person name="Bachman B."/>
            <person name="Battles P."/>
            <person name="Bell A."/>
            <person name="Bess C."/>
            <person name="Bickham C."/>
            <person name="Chaboub L."/>
            <person name="Chen D."/>
            <person name="Coyle M."/>
            <person name="Deiros D.R."/>
            <person name="Dinh H."/>
            <person name="Forbes L."/>
            <person name="Fowler G."/>
            <person name="Francisco L."/>
            <person name="Fu Q."/>
            <person name="Gubbala S."/>
            <person name="Hale W."/>
            <person name="Han Y."/>
            <person name="Hemphill L."/>
            <person name="Highlander S.K."/>
            <person name="Hirani K."/>
            <person name="Hogues M."/>
            <person name="Jackson L."/>
            <person name="Jakkamsetti A."/>
            <person name="Javaid M."/>
            <person name="Jiang H."/>
            <person name="Korchina V."/>
            <person name="Kovar C."/>
            <person name="Lara F."/>
            <person name="Lee S."/>
            <person name="Mata R."/>
            <person name="Mathew T."/>
            <person name="Moen C."/>
            <person name="Morales K."/>
            <person name="Munidasa M."/>
            <person name="Nazareth L."/>
            <person name="Ngo R."/>
            <person name="Nguyen L."/>
            <person name="Okwuonu G."/>
            <person name="Ongeri F."/>
            <person name="Patil S."/>
            <person name="Petrosino J."/>
            <person name="Pham C."/>
            <person name="Pham P."/>
            <person name="Pu L.-L."/>
            <person name="Puazo M."/>
            <person name="Raj R."/>
            <person name="Reid J."/>
            <person name="Rouhana J."/>
            <person name="Saada N."/>
            <person name="Shang Y."/>
            <person name="Simmons D."/>
            <person name="Thornton R."/>
            <person name="Warren J."/>
            <person name="Weissenberger G."/>
            <person name="Zhang J."/>
            <person name="Zhang L."/>
            <person name="Zhou C."/>
            <person name="Zhu D."/>
            <person name="Muzny D."/>
            <person name="Worley K."/>
            <person name="Gibbs R."/>
        </authorList>
    </citation>
    <scope>NUCLEOTIDE SEQUENCE [LARGE SCALE GENOMIC DNA]</scope>
    <source>
        <strain evidence="1">LMS2-1</strain>
    </source>
</reference>
<evidence type="ECO:0000313" key="2">
    <source>
        <dbReference type="Proteomes" id="UP000004525"/>
    </source>
</evidence>
<proteinExistence type="predicted"/>
<keyword evidence="2" id="KW-1185">Reference proteome</keyword>
<dbReference type="EMBL" id="ACIZ01000016">
    <property type="protein sequence ID" value="EEN81581.1"/>
    <property type="molecule type" value="Genomic_DNA"/>
</dbReference>